<dbReference type="InterPro" id="IPR013382">
    <property type="entry name" value="CRISPR-assoc_prot_Cse2"/>
</dbReference>
<dbReference type="CDD" id="cd09731">
    <property type="entry name" value="Cse2_I-E"/>
    <property type="match status" value="1"/>
</dbReference>
<dbReference type="AlphaFoldDB" id="W0V7E4"/>
<proteinExistence type="predicted"/>
<keyword evidence="2" id="KW-1185">Reference proteome</keyword>
<accession>W0V7E4</accession>
<dbReference type="HOGENOM" id="CLU_104968_2_0_4"/>
<name>W0V7E4_9BURK</name>
<gene>
    <name evidence="1" type="ORF">GJA_3179</name>
</gene>
<evidence type="ECO:0000313" key="2">
    <source>
        <dbReference type="Proteomes" id="UP000027604"/>
    </source>
</evidence>
<organism evidence="1 2">
    <name type="scientific">Janthinobacterium agaricidamnosum NBRC 102515 = DSM 9628</name>
    <dbReference type="NCBI Taxonomy" id="1349767"/>
    <lineage>
        <taxon>Bacteria</taxon>
        <taxon>Pseudomonadati</taxon>
        <taxon>Pseudomonadota</taxon>
        <taxon>Betaproteobacteria</taxon>
        <taxon>Burkholderiales</taxon>
        <taxon>Oxalobacteraceae</taxon>
        <taxon>Janthinobacterium</taxon>
    </lineage>
</organism>
<dbReference type="Gene3D" id="1.10.520.40">
    <property type="entry name" value="CRISPR-associated protein Cse2"/>
    <property type="match status" value="1"/>
</dbReference>
<dbReference type="STRING" id="1349767.GJA_3179"/>
<dbReference type="eggNOG" id="ENOG5033FH1">
    <property type="taxonomic scope" value="Bacteria"/>
</dbReference>
<dbReference type="NCBIfam" id="TIGR02548">
    <property type="entry name" value="casB_cse2"/>
    <property type="match status" value="1"/>
</dbReference>
<evidence type="ECO:0000313" key="1">
    <source>
        <dbReference type="EMBL" id="CDG83801.1"/>
    </source>
</evidence>
<dbReference type="InterPro" id="IPR038287">
    <property type="entry name" value="Cse2_sf"/>
</dbReference>
<dbReference type="Pfam" id="PF09485">
    <property type="entry name" value="CRISPR_Cse2"/>
    <property type="match status" value="1"/>
</dbReference>
<dbReference type="PATRIC" id="fig|1349767.4.peg.4971"/>
<dbReference type="KEGG" id="jag:GJA_3179"/>
<dbReference type="OrthoDB" id="333835at2"/>
<dbReference type="Proteomes" id="UP000027604">
    <property type="component" value="Chromosome I"/>
</dbReference>
<protein>
    <submittedName>
        <fullName evidence="1">CRISPR-associated Cse2 family protein</fullName>
    </submittedName>
</protein>
<dbReference type="EMBL" id="HG322949">
    <property type="protein sequence ID" value="CDG83801.1"/>
    <property type="molecule type" value="Genomic_DNA"/>
</dbReference>
<reference evidence="1 2" key="1">
    <citation type="journal article" date="2015" name="Genome Announc.">
        <title>Genome Sequence of Mushroom Soft-Rot Pathogen Janthinobacterium agaricidamnosum.</title>
        <authorList>
            <person name="Graupner K."/>
            <person name="Lackner G."/>
            <person name="Hertweck C."/>
        </authorList>
    </citation>
    <scope>NUCLEOTIDE SEQUENCE [LARGE SCALE GENOMIC DNA]</scope>
    <source>
        <strain evidence="2">NBRC 102515 / DSM 9628</strain>
    </source>
</reference>
<dbReference type="RefSeq" id="WP_038493423.1">
    <property type="nucleotide sequence ID" value="NZ_BCTH01000116.1"/>
</dbReference>
<sequence length="172" mass="20237">MQEKENLLSEHFFETLKEWWSTLDETGNGRASRAILRRCATLDEVVLSPAYQQFYRYLLACKAWPEDASSWKNDKLAAIAGLLVHVKKTDDERLPVTMSQLDGDKPLVSELRFRNLLRVETTDEVYRGLRSVLPLIKHQAHIKHLVNDVYWWSDQTRKKWAYAYRWPAKQST</sequence>